<feature type="compositionally biased region" description="Polar residues" evidence="1">
    <location>
        <begin position="7"/>
        <end position="28"/>
    </location>
</feature>
<accession>A0AAN6KY75</accession>
<reference evidence="2" key="1">
    <citation type="submission" date="2021-12" db="EMBL/GenBank/DDBJ databases">
        <title>Black yeast isolated from Biological Soil Crust.</title>
        <authorList>
            <person name="Kurbessoian T."/>
        </authorList>
    </citation>
    <scope>NUCLEOTIDE SEQUENCE</scope>
    <source>
        <strain evidence="2">CCFEE 5208</strain>
    </source>
</reference>
<sequence length="281" mass="30966">MAGYFSPPTTTQATNSFQTPMPSQSSPTGFSHLDIMMAAARAKYAADPALSSKIRADAIFKLPTSLPPTPTAEDFDVRLDRAIAKSSDFIVEAQAQLAAPVSGFLPTELIAAEIAEQKEAEMWMQGYKRANKRNDRLLEKSQKLFEDVMGTVDQMQTDGIPIPEDCVAPSPPPRPRVESLPMPGAWFADRETPTRVTTTSRKAKTDQLRSLHDGLAIERCTCSNSLSSRMTKSSQPLPFETTGDFGGMRNPPAIAKRAAATRKKTREVKQVVFDYEFSFVW</sequence>
<feature type="region of interest" description="Disordered" evidence="1">
    <location>
        <begin position="227"/>
        <end position="250"/>
    </location>
</feature>
<protein>
    <submittedName>
        <fullName evidence="3">Uncharacterized protein</fullName>
    </submittedName>
</protein>
<dbReference type="EMBL" id="JAUJLE010000010">
    <property type="protein sequence ID" value="KAK1011004.1"/>
    <property type="molecule type" value="Genomic_DNA"/>
</dbReference>
<dbReference type="Proteomes" id="UP001168146">
    <property type="component" value="Unassembled WGS sequence"/>
</dbReference>
<dbReference type="EMBL" id="JASUXU010000037">
    <property type="protein sequence ID" value="KAK0318282.1"/>
    <property type="molecule type" value="Genomic_DNA"/>
</dbReference>
<dbReference type="Proteomes" id="UP001175353">
    <property type="component" value="Unassembled WGS sequence"/>
</dbReference>
<evidence type="ECO:0000313" key="3">
    <source>
        <dbReference type="EMBL" id="KAK1011004.1"/>
    </source>
</evidence>
<feature type="region of interest" description="Disordered" evidence="1">
    <location>
        <begin position="1"/>
        <end position="28"/>
    </location>
</feature>
<name>A0AAN6KY75_9PEZI</name>
<reference evidence="3" key="2">
    <citation type="submission" date="2023-06" db="EMBL/GenBank/DDBJ databases">
        <title>Black Yeasts Isolated from many extreme environments.</title>
        <authorList>
            <person name="Coleine C."/>
            <person name="Stajich J.E."/>
            <person name="Selbmann L."/>
        </authorList>
    </citation>
    <scope>NUCLEOTIDE SEQUENCE</scope>
    <source>
        <strain evidence="3">CCFEE 5200</strain>
    </source>
</reference>
<keyword evidence="4" id="KW-1185">Reference proteome</keyword>
<comment type="caution">
    <text evidence="3">The sequence shown here is derived from an EMBL/GenBank/DDBJ whole genome shotgun (WGS) entry which is preliminary data.</text>
</comment>
<evidence type="ECO:0000313" key="2">
    <source>
        <dbReference type="EMBL" id="KAK0318282.1"/>
    </source>
</evidence>
<organism evidence="3 4">
    <name type="scientific">Friedmanniomyces endolithicus</name>
    <dbReference type="NCBI Taxonomy" id="329885"/>
    <lineage>
        <taxon>Eukaryota</taxon>
        <taxon>Fungi</taxon>
        <taxon>Dikarya</taxon>
        <taxon>Ascomycota</taxon>
        <taxon>Pezizomycotina</taxon>
        <taxon>Dothideomycetes</taxon>
        <taxon>Dothideomycetidae</taxon>
        <taxon>Mycosphaerellales</taxon>
        <taxon>Teratosphaeriaceae</taxon>
        <taxon>Friedmanniomyces</taxon>
    </lineage>
</organism>
<evidence type="ECO:0000313" key="4">
    <source>
        <dbReference type="Proteomes" id="UP001175353"/>
    </source>
</evidence>
<dbReference type="AlphaFoldDB" id="A0AAN6KY75"/>
<feature type="compositionally biased region" description="Polar residues" evidence="1">
    <location>
        <begin position="227"/>
        <end position="236"/>
    </location>
</feature>
<gene>
    <name evidence="2" type="ORF">LTR82_010670</name>
    <name evidence="3" type="ORF">LTR91_002288</name>
</gene>
<proteinExistence type="predicted"/>
<evidence type="ECO:0000256" key="1">
    <source>
        <dbReference type="SAM" id="MobiDB-lite"/>
    </source>
</evidence>